<keyword evidence="16" id="KW-1185">Reference proteome</keyword>
<keyword evidence="9 10" id="KW-0998">Cell outer membrane</keyword>
<feature type="chain" id="PRO_5019229053" evidence="12">
    <location>
        <begin position="22"/>
        <end position="1060"/>
    </location>
</feature>
<dbReference type="InterPro" id="IPR000531">
    <property type="entry name" value="Beta-barrel_TonB"/>
</dbReference>
<dbReference type="InterPro" id="IPR008969">
    <property type="entry name" value="CarboxyPept-like_regulatory"/>
</dbReference>
<dbReference type="Gene3D" id="2.60.40.1120">
    <property type="entry name" value="Carboxypeptidase-like, regulatory domain"/>
    <property type="match status" value="1"/>
</dbReference>
<dbReference type="Pfam" id="PF13715">
    <property type="entry name" value="CarbopepD_reg_2"/>
    <property type="match status" value="1"/>
</dbReference>
<evidence type="ECO:0000256" key="11">
    <source>
        <dbReference type="RuleBase" id="RU003357"/>
    </source>
</evidence>
<organism evidence="15 16">
    <name type="scientific">Sphingobacterium detergens</name>
    <dbReference type="NCBI Taxonomy" id="1145106"/>
    <lineage>
        <taxon>Bacteria</taxon>
        <taxon>Pseudomonadati</taxon>
        <taxon>Bacteroidota</taxon>
        <taxon>Sphingobacteriia</taxon>
        <taxon>Sphingobacteriales</taxon>
        <taxon>Sphingobacteriaceae</taxon>
        <taxon>Sphingobacterium</taxon>
    </lineage>
</organism>
<keyword evidence="7 10" id="KW-0472">Membrane</keyword>
<keyword evidence="6 11" id="KW-0798">TonB box</keyword>
<dbReference type="PANTHER" id="PTHR30069:SF29">
    <property type="entry name" value="HEMOGLOBIN AND HEMOGLOBIN-HAPTOGLOBIN-BINDING PROTEIN 1-RELATED"/>
    <property type="match status" value="1"/>
</dbReference>
<evidence type="ECO:0000256" key="4">
    <source>
        <dbReference type="ARBA" id="ARBA00022692"/>
    </source>
</evidence>
<dbReference type="PANTHER" id="PTHR30069">
    <property type="entry name" value="TONB-DEPENDENT OUTER MEMBRANE RECEPTOR"/>
    <property type="match status" value="1"/>
</dbReference>
<accession>A0A420B739</accession>
<evidence type="ECO:0000259" key="13">
    <source>
        <dbReference type="Pfam" id="PF00593"/>
    </source>
</evidence>
<reference evidence="15 16" key="1">
    <citation type="submission" date="2018-09" db="EMBL/GenBank/DDBJ databases">
        <title>Genomic Encyclopedia of Type Strains, Phase III (KMG-III): the genomes of soil and plant-associated and newly described type strains.</title>
        <authorList>
            <person name="Whitman W."/>
        </authorList>
    </citation>
    <scope>NUCLEOTIDE SEQUENCE [LARGE SCALE GENOMIC DNA]</scope>
    <source>
        <strain evidence="15 16">CECT 7938</strain>
    </source>
</reference>
<dbReference type="GO" id="GO:0009279">
    <property type="term" value="C:cell outer membrane"/>
    <property type="evidence" value="ECO:0007669"/>
    <property type="project" value="UniProtKB-SubCell"/>
</dbReference>
<keyword evidence="4 10" id="KW-0812">Transmembrane</keyword>
<evidence type="ECO:0000313" key="16">
    <source>
        <dbReference type="Proteomes" id="UP000286246"/>
    </source>
</evidence>
<dbReference type="PROSITE" id="PS52016">
    <property type="entry name" value="TONB_DEPENDENT_REC_3"/>
    <property type="match status" value="1"/>
</dbReference>
<proteinExistence type="inferred from homology"/>
<keyword evidence="2 10" id="KW-0813">Transport</keyword>
<dbReference type="InterPro" id="IPR023997">
    <property type="entry name" value="TonB-dep_OMP_SusC/RagA_CS"/>
</dbReference>
<evidence type="ECO:0000256" key="10">
    <source>
        <dbReference type="PROSITE-ProRule" id="PRU01360"/>
    </source>
</evidence>
<sequence length="1060" mass="115183">MKHKLLSFFVGSMILTSVAFAQEKKVSGRVTGADGKPLAGVTIAVQGSSTATQTDSNGNYSLSVPTGKVIVFRSVGFADKTIIVKEGQSAFNVTLDDSNRELEEVVVTGYGQRQIKDLTGSQGSIKGDKIAAEPTLSFEQAMSGKMAGVQIGSTGGTLGDGMSVRIRGVNSISSSSLPLYVIDGVPMNAVENVNTFNSGDGTRFNPMAMINSNDIESIEVLKDAAAAVLYGSRAANGVILITTKRGKNGVSSISFESKITSSKASKLLNLLNGDQYIEINNEKARNAASKFGGVNIIAKESDVDGDGVNDRTNWLDEVYRTGVGYDNSLSLSSGNDKGNFYASARYLDQKGIILKNQLKSGQVRINGDIKPVKWLKAGVSLSYSKTANDGILTDRYIAGATVAALNASPIVAIRNPNNIIGYNLGANGYLGNGNNVSSLVANGTNVALIGNVANPVATLMAQLNQNTPEQILANGYLEVQPIAGLKITSKFGIDYLNNYEHQYSHPNIGGLGTAYNALIQDNFRNRNQWVWQNYANYDKTFAEDHRLSVTLGTEYQFTKEKNVYASANNVGDVYFTDILDNTYTGTDPRTGDILLASGGSLFSNGLESYFSRVGYGYKNKYLVDLAFRTDAFSAFGANSKWGYFPSASLGWVASEEDFIKQYDWLSYLKLRASYGRVGNSRGIGSYASRDLYQGGAYASLNGFSSYQIGNPNLKWETSDKYDIGLDFNIVNNRFNFVIDYFYNNISGLVLKAEPLYTTGVPSTVLGSPGAVFTNIGAMTNKGIEFTFNMKTMERGDFTWNTSFNFTAISNKVKSLVTANTDIIDGNSVASIGKSLGTYKLVRWAGVDEATGNPMWYGKDGNIKMFNPDTQTWTQDGKKIAGLVGDDAVYLDKSGLPKYYGGLDNNITYKKFDFGVSIVYTGGFYVYNATRSSLLTNQFLNNTTEILDRWTAPGQKTDVPRLFLTDNTANRASDRFLEKGDFIRVRTISLGYNFGGETLNRVGIKNLRLFAQVYNPFLITGYKGQDPEVNSNRNNSNIAIGVDNRAVPQPRTYTFGLNVSL</sequence>
<feature type="domain" description="TonB-dependent receptor plug" evidence="14">
    <location>
        <begin position="115"/>
        <end position="238"/>
    </location>
</feature>
<evidence type="ECO:0000256" key="1">
    <source>
        <dbReference type="ARBA" id="ARBA00004571"/>
    </source>
</evidence>
<comment type="similarity">
    <text evidence="10 11">Belongs to the TonB-dependent receptor family.</text>
</comment>
<evidence type="ECO:0000256" key="5">
    <source>
        <dbReference type="ARBA" id="ARBA00022729"/>
    </source>
</evidence>
<evidence type="ECO:0000256" key="3">
    <source>
        <dbReference type="ARBA" id="ARBA00022452"/>
    </source>
</evidence>
<dbReference type="SUPFAM" id="SSF49464">
    <property type="entry name" value="Carboxypeptidase regulatory domain-like"/>
    <property type="match status" value="1"/>
</dbReference>
<dbReference type="OrthoDB" id="9768177at2"/>
<feature type="signal peptide" evidence="12">
    <location>
        <begin position="1"/>
        <end position="21"/>
    </location>
</feature>
<dbReference type="Gene3D" id="2.40.170.20">
    <property type="entry name" value="TonB-dependent receptor, beta-barrel domain"/>
    <property type="match status" value="1"/>
</dbReference>
<protein>
    <submittedName>
        <fullName evidence="15">TonB-linked SusC/RagA family outer membrane protein</fullName>
    </submittedName>
</protein>
<dbReference type="RefSeq" id="WP_120259633.1">
    <property type="nucleotide sequence ID" value="NZ_RAPY01000002.1"/>
</dbReference>
<dbReference type="Proteomes" id="UP000286246">
    <property type="component" value="Unassembled WGS sequence"/>
</dbReference>
<comment type="caution">
    <text evidence="15">The sequence shown here is derived from an EMBL/GenBank/DDBJ whole genome shotgun (WGS) entry which is preliminary data.</text>
</comment>
<evidence type="ECO:0000256" key="12">
    <source>
        <dbReference type="SAM" id="SignalP"/>
    </source>
</evidence>
<evidence type="ECO:0000256" key="6">
    <source>
        <dbReference type="ARBA" id="ARBA00023077"/>
    </source>
</evidence>
<dbReference type="InterPro" id="IPR023996">
    <property type="entry name" value="TonB-dep_OMP_SusC/RagA"/>
</dbReference>
<dbReference type="NCBIfam" id="TIGR04056">
    <property type="entry name" value="OMP_RagA_SusC"/>
    <property type="match status" value="1"/>
</dbReference>
<dbReference type="EMBL" id="RAPY01000002">
    <property type="protein sequence ID" value="RKE52610.1"/>
    <property type="molecule type" value="Genomic_DNA"/>
</dbReference>
<name>A0A420B739_SPHD1</name>
<dbReference type="InterPro" id="IPR037066">
    <property type="entry name" value="Plug_dom_sf"/>
</dbReference>
<keyword evidence="3 10" id="KW-1134">Transmembrane beta strand</keyword>
<evidence type="ECO:0000259" key="14">
    <source>
        <dbReference type="Pfam" id="PF07715"/>
    </source>
</evidence>
<evidence type="ECO:0000256" key="8">
    <source>
        <dbReference type="ARBA" id="ARBA00023170"/>
    </source>
</evidence>
<evidence type="ECO:0000256" key="7">
    <source>
        <dbReference type="ARBA" id="ARBA00023136"/>
    </source>
</evidence>
<dbReference type="InterPro" id="IPR039426">
    <property type="entry name" value="TonB-dep_rcpt-like"/>
</dbReference>
<keyword evidence="5 12" id="KW-0732">Signal</keyword>
<dbReference type="InterPro" id="IPR012910">
    <property type="entry name" value="Plug_dom"/>
</dbReference>
<dbReference type="NCBIfam" id="TIGR04057">
    <property type="entry name" value="SusC_RagA_signa"/>
    <property type="match status" value="1"/>
</dbReference>
<dbReference type="InterPro" id="IPR036942">
    <property type="entry name" value="Beta-barrel_TonB_sf"/>
</dbReference>
<gene>
    <name evidence="15" type="ORF">DFQ12_2852</name>
</gene>
<evidence type="ECO:0000256" key="9">
    <source>
        <dbReference type="ARBA" id="ARBA00023237"/>
    </source>
</evidence>
<evidence type="ECO:0000313" key="15">
    <source>
        <dbReference type="EMBL" id="RKE52610.1"/>
    </source>
</evidence>
<dbReference type="SUPFAM" id="SSF56935">
    <property type="entry name" value="Porins"/>
    <property type="match status" value="1"/>
</dbReference>
<dbReference type="Gene3D" id="2.170.130.10">
    <property type="entry name" value="TonB-dependent receptor, plug domain"/>
    <property type="match status" value="1"/>
</dbReference>
<dbReference type="GO" id="GO:0015344">
    <property type="term" value="F:siderophore uptake transmembrane transporter activity"/>
    <property type="evidence" value="ECO:0007669"/>
    <property type="project" value="TreeGrafter"/>
</dbReference>
<keyword evidence="8" id="KW-0675">Receptor</keyword>
<dbReference type="AlphaFoldDB" id="A0A420B739"/>
<comment type="subcellular location">
    <subcellularLocation>
        <location evidence="1 10">Cell outer membrane</location>
        <topology evidence="1 10">Multi-pass membrane protein</topology>
    </subcellularLocation>
</comment>
<dbReference type="Pfam" id="PF00593">
    <property type="entry name" value="TonB_dep_Rec_b-barrel"/>
    <property type="match status" value="1"/>
</dbReference>
<evidence type="ECO:0000256" key="2">
    <source>
        <dbReference type="ARBA" id="ARBA00022448"/>
    </source>
</evidence>
<feature type="domain" description="TonB-dependent receptor-like beta-barrel" evidence="13">
    <location>
        <begin position="488"/>
        <end position="1014"/>
    </location>
</feature>
<dbReference type="GO" id="GO:0044718">
    <property type="term" value="P:siderophore transmembrane transport"/>
    <property type="evidence" value="ECO:0007669"/>
    <property type="project" value="TreeGrafter"/>
</dbReference>
<dbReference type="Pfam" id="PF07715">
    <property type="entry name" value="Plug"/>
    <property type="match status" value="1"/>
</dbReference>